<evidence type="ECO:0000313" key="4">
    <source>
        <dbReference type="Proteomes" id="UP000317496"/>
    </source>
</evidence>
<name>A0A516GXV9_9PROT</name>
<protein>
    <recommendedName>
        <fullName evidence="2">Fatty acid desaturase domain-containing protein</fullName>
    </recommendedName>
</protein>
<organism evidence="3 4">
    <name type="scientific">Ferrovibrio terrae</name>
    <dbReference type="NCBI Taxonomy" id="2594003"/>
    <lineage>
        <taxon>Bacteria</taxon>
        <taxon>Pseudomonadati</taxon>
        <taxon>Pseudomonadota</taxon>
        <taxon>Alphaproteobacteria</taxon>
        <taxon>Rhodospirillales</taxon>
        <taxon>Rhodospirillaceae</taxon>
        <taxon>Ferrovibrio</taxon>
    </lineage>
</organism>
<feature type="transmembrane region" description="Helical" evidence="1">
    <location>
        <begin position="49"/>
        <end position="72"/>
    </location>
</feature>
<keyword evidence="4" id="KW-1185">Reference proteome</keyword>
<feature type="transmembrane region" description="Helical" evidence="1">
    <location>
        <begin position="78"/>
        <end position="99"/>
    </location>
</feature>
<dbReference type="GO" id="GO:0016020">
    <property type="term" value="C:membrane"/>
    <property type="evidence" value="ECO:0007669"/>
    <property type="project" value="TreeGrafter"/>
</dbReference>
<dbReference type="InterPro" id="IPR005804">
    <property type="entry name" value="FA_desaturase_dom"/>
</dbReference>
<dbReference type="InterPro" id="IPR012171">
    <property type="entry name" value="Fatty_acid_desaturase"/>
</dbReference>
<dbReference type="GO" id="GO:0016717">
    <property type="term" value="F:oxidoreductase activity, acting on paired donors, with oxidation of a pair of donors resulting in the reduction of molecular oxygen to two molecules of water"/>
    <property type="evidence" value="ECO:0007669"/>
    <property type="project" value="TreeGrafter"/>
</dbReference>
<dbReference type="EMBL" id="CP041636">
    <property type="protein sequence ID" value="QDO96356.1"/>
    <property type="molecule type" value="Genomic_DNA"/>
</dbReference>
<dbReference type="Pfam" id="PF00487">
    <property type="entry name" value="FA_desaturase"/>
    <property type="match status" value="1"/>
</dbReference>
<accession>A0A516GXV9</accession>
<dbReference type="Proteomes" id="UP000317496">
    <property type="component" value="Chromosome"/>
</dbReference>
<sequence length="337" mass="37049">MGDRSQNSAGVTAEPTALAIKDYARRLSTLRNVDGLEYRQFRASLKPRYLVVWRDIGFGYGALVALIGGALWLPVTSVSAILLSAVLFGTALGYCLHYLSLFLHAASHYNLAADRTWNDRLATALFGLWFGYDIQTYRTVHFRHHAHLGTDRDPENSYIERLDLPFFLGALSGLRFLRKLAGTPAAKDDAGFVPGRPFPGFRLFSVTVHLLLVLVAALQGEWIFVLAWLGCWGIVFPLLTDLRLMLEHRPDVTAAATGIQDGSGPWAATSRMFVAGPISATFGGAGFDRHLLHHLEPSIPYERLADFEAFLGKTDLGAVLVGAPATYRRAFAALFGR</sequence>
<gene>
    <name evidence="3" type="ORF">FNB15_03265</name>
</gene>
<keyword evidence="1" id="KW-1133">Transmembrane helix</keyword>
<evidence type="ECO:0000259" key="2">
    <source>
        <dbReference type="Pfam" id="PF00487"/>
    </source>
</evidence>
<evidence type="ECO:0000256" key="1">
    <source>
        <dbReference type="SAM" id="Phobius"/>
    </source>
</evidence>
<dbReference type="GO" id="GO:0008610">
    <property type="term" value="P:lipid biosynthetic process"/>
    <property type="evidence" value="ECO:0007669"/>
    <property type="project" value="UniProtKB-ARBA"/>
</dbReference>
<dbReference type="OrthoDB" id="9792534at2"/>
<evidence type="ECO:0000313" key="3">
    <source>
        <dbReference type="EMBL" id="QDO96356.1"/>
    </source>
</evidence>
<dbReference type="RefSeq" id="WP_144067337.1">
    <property type="nucleotide sequence ID" value="NZ_CP041636.1"/>
</dbReference>
<dbReference type="PANTHER" id="PTHR19353">
    <property type="entry name" value="FATTY ACID DESATURASE 2"/>
    <property type="match status" value="1"/>
</dbReference>
<keyword evidence="1" id="KW-0812">Transmembrane</keyword>
<reference evidence="3 4" key="1">
    <citation type="submission" date="2019-07" db="EMBL/GenBank/DDBJ databases">
        <title>Genome sequencing for Ferrovibrio sp. K5.</title>
        <authorList>
            <person name="Park S.-J."/>
        </authorList>
    </citation>
    <scope>NUCLEOTIDE SEQUENCE [LARGE SCALE GENOMIC DNA]</scope>
    <source>
        <strain evidence="3 4">K5</strain>
    </source>
</reference>
<dbReference type="PANTHER" id="PTHR19353:SF19">
    <property type="entry name" value="DELTA(5) FATTY ACID DESATURASE C-RELATED"/>
    <property type="match status" value="1"/>
</dbReference>
<feature type="domain" description="Fatty acid desaturase" evidence="2">
    <location>
        <begin position="85"/>
        <end position="307"/>
    </location>
</feature>
<dbReference type="AlphaFoldDB" id="A0A516GXV9"/>
<keyword evidence="1" id="KW-0472">Membrane</keyword>
<proteinExistence type="predicted"/>
<dbReference type="KEGG" id="fer:FNB15_03265"/>